<evidence type="ECO:0000313" key="1">
    <source>
        <dbReference type="EMBL" id="CAD8615638.1"/>
    </source>
</evidence>
<protein>
    <submittedName>
        <fullName evidence="1">Uncharacterized protein</fullName>
    </submittedName>
</protein>
<accession>A0A7S0Q7M5</accession>
<reference evidence="1" key="1">
    <citation type="submission" date="2021-01" db="EMBL/GenBank/DDBJ databases">
        <authorList>
            <person name="Corre E."/>
            <person name="Pelletier E."/>
            <person name="Niang G."/>
            <person name="Scheremetjew M."/>
            <person name="Finn R."/>
            <person name="Kale V."/>
            <person name="Holt S."/>
            <person name="Cochrane G."/>
            <person name="Meng A."/>
            <person name="Brown T."/>
            <person name="Cohen L."/>
        </authorList>
    </citation>
    <scope>NUCLEOTIDE SEQUENCE</scope>
    <source>
        <strain evidence="1">PLY182g</strain>
    </source>
</reference>
<sequence>MGSLRAFRAKFTVPTVLVVTHITTVPVTKSTITNQSTAVQQDCTLLSCWDLPELLWRLGRLPMGGEENVAHKLCRRPRRRSLLTRMVSDCVQRDPAQGIDGLHLHIDGAQLD</sequence>
<gene>
    <name evidence="1" type="ORF">CPEL01642_LOCUS19019</name>
</gene>
<dbReference type="EMBL" id="HBEY01039801">
    <property type="protein sequence ID" value="CAD8615638.1"/>
    <property type="molecule type" value="Transcribed_RNA"/>
</dbReference>
<dbReference type="AlphaFoldDB" id="A0A7S0Q7M5"/>
<proteinExistence type="predicted"/>
<organism evidence="1">
    <name type="scientific">Coccolithus braarudii</name>
    <dbReference type="NCBI Taxonomy" id="221442"/>
    <lineage>
        <taxon>Eukaryota</taxon>
        <taxon>Haptista</taxon>
        <taxon>Haptophyta</taxon>
        <taxon>Prymnesiophyceae</taxon>
        <taxon>Coccolithales</taxon>
        <taxon>Coccolithaceae</taxon>
        <taxon>Coccolithus</taxon>
    </lineage>
</organism>
<name>A0A7S0Q7M5_9EUKA</name>